<keyword evidence="1 4" id="KW-0349">Heme</keyword>
<dbReference type="NCBIfam" id="NF040606">
    <property type="entry name" value="CytoC_perox"/>
    <property type="match status" value="1"/>
</dbReference>
<name>A0A1A9ETZ2_9GAMM</name>
<dbReference type="RefSeq" id="WP_067376402.1">
    <property type="nucleotide sequence ID" value="NZ_CP015839.1"/>
</dbReference>
<evidence type="ECO:0000256" key="1">
    <source>
        <dbReference type="ARBA" id="ARBA00022617"/>
    </source>
</evidence>
<protein>
    <recommendedName>
        <fullName evidence="6">Cytochrome c domain-containing protein</fullName>
    </recommendedName>
</protein>
<keyword evidence="5" id="KW-0732">Signal</keyword>
<keyword evidence="8" id="KW-1185">Reference proteome</keyword>
<keyword evidence="2 4" id="KW-0479">Metal-binding</keyword>
<feature type="signal peptide" evidence="5">
    <location>
        <begin position="1"/>
        <end position="26"/>
    </location>
</feature>
<feature type="domain" description="Cytochrome c" evidence="6">
    <location>
        <begin position="323"/>
        <end position="536"/>
    </location>
</feature>
<accession>A0A1A9ETZ2</accession>
<dbReference type="STRING" id="1821621.A8C75_00165"/>
<keyword evidence="3 4" id="KW-0408">Iron</keyword>
<dbReference type="InterPro" id="IPR051395">
    <property type="entry name" value="Cytochrome_c_Peroxidase/MauG"/>
</dbReference>
<dbReference type="OrthoDB" id="417271at2"/>
<proteinExistence type="predicted"/>
<reference evidence="8" key="1">
    <citation type="submission" date="2016-05" db="EMBL/GenBank/DDBJ databases">
        <authorList>
            <person name="Baek K."/>
            <person name="Yang S.-J."/>
        </authorList>
    </citation>
    <scope>NUCLEOTIDE SEQUENCE [LARGE SCALE GENOMIC DNA]</scope>
    <source>
        <strain evidence="8">ST58-10</strain>
    </source>
</reference>
<evidence type="ECO:0000313" key="8">
    <source>
        <dbReference type="Proteomes" id="UP000078070"/>
    </source>
</evidence>
<dbReference type="AlphaFoldDB" id="A0A1A9ETZ2"/>
<dbReference type="GO" id="GO:0004130">
    <property type="term" value="F:cytochrome-c peroxidase activity"/>
    <property type="evidence" value="ECO:0007669"/>
    <property type="project" value="TreeGrafter"/>
</dbReference>
<sequence>MNKTRQAISTVALSICAALTCSLAVAAPAPVQLEQGWDAAARDEVHHLSFGSRILPYAWLLHLERADSTELLRSDGYLDSLGFIPTGASAANPDALPIGFSRTSDDNGDVWAGLTCAACHTGELSYQGQQVLIEGGAALINYSGLEQALVDAITATLGDAQKFSRFLAGVQPADTAVLRGQLEQRLGYLQQRQRTNASETPYGPGRLDAFGQIFNTVAVELLGLPANARPANAPVSFPFLWGASHLDLVQWNGSAPNQAPGPLVQNVTTALAVYGTADLKDYSGSAGYPSSVELVNLGTLQDHFYQLQAPRWPEALFGALDETRRQHGETLYSDNCLRCHALSDRAQPDRELRAILVPLAEIGTDATMARNFIDATAATGVLEGRDQMVLAGTSFGAEARTVDLVVHAAIGATLRHPLDAVRASLEGYHAVYSAQVSSNPEFYKARPLSGIWASAPYLHNGSVPNLHALLLPPEQRPASFGLGSRELDPVAVGYVDDAGGDRFDTRLAGNNNGGHVYGTGLNEEERMALIEYLKSL</sequence>
<dbReference type="InterPro" id="IPR047758">
    <property type="entry name" value="CytoC_perox"/>
</dbReference>
<dbReference type="InterPro" id="IPR036909">
    <property type="entry name" value="Cyt_c-like_dom_sf"/>
</dbReference>
<dbReference type="GO" id="GO:0009055">
    <property type="term" value="F:electron transfer activity"/>
    <property type="evidence" value="ECO:0007669"/>
    <property type="project" value="InterPro"/>
</dbReference>
<gene>
    <name evidence="7" type="ORF">A8C75_00165</name>
</gene>
<dbReference type="PANTHER" id="PTHR30600">
    <property type="entry name" value="CYTOCHROME C PEROXIDASE-RELATED"/>
    <property type="match status" value="1"/>
</dbReference>
<dbReference type="KEGG" id="mars:A8C75_00165"/>
<dbReference type="PANTHER" id="PTHR30600:SF9">
    <property type="entry name" value="BLR7738 PROTEIN"/>
    <property type="match status" value="1"/>
</dbReference>
<evidence type="ECO:0000256" key="2">
    <source>
        <dbReference type="ARBA" id="ARBA00022723"/>
    </source>
</evidence>
<dbReference type="EMBL" id="CP015839">
    <property type="protein sequence ID" value="ANG61023.1"/>
    <property type="molecule type" value="Genomic_DNA"/>
</dbReference>
<organism evidence="7 8">
    <name type="scientific">Marinobacterium aestuarii</name>
    <dbReference type="NCBI Taxonomy" id="1821621"/>
    <lineage>
        <taxon>Bacteria</taxon>
        <taxon>Pseudomonadati</taxon>
        <taxon>Pseudomonadota</taxon>
        <taxon>Gammaproteobacteria</taxon>
        <taxon>Oceanospirillales</taxon>
        <taxon>Oceanospirillaceae</taxon>
        <taxon>Marinobacterium</taxon>
    </lineage>
</organism>
<dbReference type="Gene3D" id="1.10.760.10">
    <property type="entry name" value="Cytochrome c-like domain"/>
    <property type="match status" value="1"/>
</dbReference>
<evidence type="ECO:0000313" key="7">
    <source>
        <dbReference type="EMBL" id="ANG61023.1"/>
    </source>
</evidence>
<dbReference type="SUPFAM" id="SSF46626">
    <property type="entry name" value="Cytochrome c"/>
    <property type="match status" value="1"/>
</dbReference>
<reference evidence="7 8" key="2">
    <citation type="journal article" date="2018" name="Int. J. Syst. Evol. Microbiol.">
        <title>Marinobacterium aestuarii sp. nov., a benzene-degrading marine bacterium isolated from estuary sediment.</title>
        <authorList>
            <person name="Bae S.S."/>
            <person name="Jung J."/>
            <person name="Chung D."/>
            <person name="Baek K."/>
        </authorList>
    </citation>
    <scope>NUCLEOTIDE SEQUENCE [LARGE SCALE GENOMIC DNA]</scope>
    <source>
        <strain evidence="7 8">ST58-10</strain>
    </source>
</reference>
<evidence type="ECO:0000259" key="6">
    <source>
        <dbReference type="PROSITE" id="PS51007"/>
    </source>
</evidence>
<evidence type="ECO:0000256" key="5">
    <source>
        <dbReference type="SAM" id="SignalP"/>
    </source>
</evidence>
<dbReference type="GO" id="GO:0020037">
    <property type="term" value="F:heme binding"/>
    <property type="evidence" value="ECO:0007669"/>
    <property type="project" value="InterPro"/>
</dbReference>
<feature type="chain" id="PRO_5008386433" description="Cytochrome c domain-containing protein" evidence="5">
    <location>
        <begin position="27"/>
        <end position="536"/>
    </location>
</feature>
<dbReference type="Pfam" id="PF21419">
    <property type="entry name" value="RoxA-like_Cyt-c"/>
    <property type="match status" value="1"/>
</dbReference>
<dbReference type="InterPro" id="IPR009056">
    <property type="entry name" value="Cyt_c-like_dom"/>
</dbReference>
<evidence type="ECO:0000256" key="3">
    <source>
        <dbReference type="ARBA" id="ARBA00023004"/>
    </source>
</evidence>
<dbReference type="PROSITE" id="PS51007">
    <property type="entry name" value="CYTC"/>
    <property type="match status" value="1"/>
</dbReference>
<dbReference type="GO" id="GO:0046872">
    <property type="term" value="F:metal ion binding"/>
    <property type="evidence" value="ECO:0007669"/>
    <property type="project" value="UniProtKB-KW"/>
</dbReference>
<dbReference type="Proteomes" id="UP000078070">
    <property type="component" value="Chromosome"/>
</dbReference>
<evidence type="ECO:0000256" key="4">
    <source>
        <dbReference type="PROSITE-ProRule" id="PRU00433"/>
    </source>
</evidence>